<dbReference type="AlphaFoldDB" id="A0A9W4USY6"/>
<keyword evidence="2" id="KW-1185">Reference proteome</keyword>
<dbReference type="Proteomes" id="UP001152607">
    <property type="component" value="Unassembled WGS sequence"/>
</dbReference>
<evidence type="ECO:0000313" key="2">
    <source>
        <dbReference type="Proteomes" id="UP001152607"/>
    </source>
</evidence>
<gene>
    <name evidence="1" type="ORF">PDIGIT_LOCUS14961</name>
</gene>
<organism evidence="1 2">
    <name type="scientific">Periconia digitata</name>
    <dbReference type="NCBI Taxonomy" id="1303443"/>
    <lineage>
        <taxon>Eukaryota</taxon>
        <taxon>Fungi</taxon>
        <taxon>Dikarya</taxon>
        <taxon>Ascomycota</taxon>
        <taxon>Pezizomycotina</taxon>
        <taxon>Dothideomycetes</taxon>
        <taxon>Pleosporomycetidae</taxon>
        <taxon>Pleosporales</taxon>
        <taxon>Massarineae</taxon>
        <taxon>Periconiaceae</taxon>
        <taxon>Periconia</taxon>
    </lineage>
</organism>
<proteinExistence type="predicted"/>
<reference evidence="1" key="1">
    <citation type="submission" date="2023-01" db="EMBL/GenBank/DDBJ databases">
        <authorList>
            <person name="Van Ghelder C."/>
            <person name="Rancurel C."/>
        </authorList>
    </citation>
    <scope>NUCLEOTIDE SEQUENCE</scope>
    <source>
        <strain evidence="1">CNCM I-4278</strain>
    </source>
</reference>
<name>A0A9W4USY6_9PLEO</name>
<comment type="caution">
    <text evidence="1">The sequence shown here is derived from an EMBL/GenBank/DDBJ whole genome shotgun (WGS) entry which is preliminary data.</text>
</comment>
<sequence>MFPSKTVLQRSKVYCNVTTLQKSYPLAVRLVITINGSRQLTTPSSPLVHSRSQPFSSSIMLTNSNMDIQSPHFTQLDFTIDEIDINMALDAMSAASARKLCMDPESLQYNNDPAISFPFRLFSELPSNLMIQLDHPRGLGAWS</sequence>
<evidence type="ECO:0000313" key="1">
    <source>
        <dbReference type="EMBL" id="CAI6341761.1"/>
    </source>
</evidence>
<protein>
    <submittedName>
        <fullName evidence="1">Uncharacterized protein</fullName>
    </submittedName>
</protein>
<accession>A0A9W4USY6</accession>
<dbReference type="EMBL" id="CAOQHR010000012">
    <property type="protein sequence ID" value="CAI6341761.1"/>
    <property type="molecule type" value="Genomic_DNA"/>
</dbReference>